<dbReference type="AlphaFoldDB" id="A0A285P5M3"/>
<dbReference type="EMBL" id="OBEK01000005">
    <property type="protein sequence ID" value="SNZ17059.1"/>
    <property type="molecule type" value="Genomic_DNA"/>
</dbReference>
<accession>A0A285P5M3</accession>
<name>A0A285P5M3_9BACI</name>
<proteinExistence type="predicted"/>
<organism evidence="1 2">
    <name type="scientific">Terribacillus aidingensis</name>
    <dbReference type="NCBI Taxonomy" id="586416"/>
    <lineage>
        <taxon>Bacteria</taxon>
        <taxon>Bacillati</taxon>
        <taxon>Bacillota</taxon>
        <taxon>Bacilli</taxon>
        <taxon>Bacillales</taxon>
        <taxon>Bacillaceae</taxon>
        <taxon>Terribacillus</taxon>
    </lineage>
</organism>
<reference evidence="2" key="1">
    <citation type="submission" date="2017-09" db="EMBL/GenBank/DDBJ databases">
        <authorList>
            <person name="Varghese N."/>
            <person name="Submissions S."/>
        </authorList>
    </citation>
    <scope>NUCLEOTIDE SEQUENCE [LARGE SCALE GENOMIC DNA]</scope>
    <source>
        <strain evidence="2">CGMCC 1.8913</strain>
    </source>
</reference>
<evidence type="ECO:0000313" key="2">
    <source>
        <dbReference type="Proteomes" id="UP000219356"/>
    </source>
</evidence>
<sequence length="49" mass="5647">MSANPFTKNLQHAGDLSDDERTEILSTLERYMDYLRDEMSRSDNLPAAK</sequence>
<keyword evidence="2" id="KW-1185">Reference proteome</keyword>
<protein>
    <submittedName>
        <fullName evidence="1">Uncharacterized protein</fullName>
    </submittedName>
</protein>
<gene>
    <name evidence="1" type="ORF">SAMN05421503_3118</name>
</gene>
<evidence type="ECO:0000313" key="1">
    <source>
        <dbReference type="EMBL" id="SNZ17059.1"/>
    </source>
</evidence>
<dbReference type="RefSeq" id="WP_179637121.1">
    <property type="nucleotide sequence ID" value="NZ_OBEK01000005.1"/>
</dbReference>
<dbReference type="Proteomes" id="UP000219356">
    <property type="component" value="Unassembled WGS sequence"/>
</dbReference>